<accession>A0A8J4X346</accession>
<dbReference type="InterPro" id="IPR043136">
    <property type="entry name" value="B30.2/SPRY_sf"/>
</dbReference>
<feature type="non-terminal residue" evidence="3">
    <location>
        <position position="241"/>
    </location>
</feature>
<dbReference type="EMBL" id="QNUK01000084">
    <property type="protein sequence ID" value="KAF5902792.1"/>
    <property type="molecule type" value="Genomic_DNA"/>
</dbReference>
<dbReference type="InterPro" id="IPR001870">
    <property type="entry name" value="B30.2/SPRY"/>
</dbReference>
<feature type="non-terminal residue" evidence="3">
    <location>
        <position position="1"/>
    </location>
</feature>
<dbReference type="InterPro" id="IPR050143">
    <property type="entry name" value="TRIM/RBCC"/>
</dbReference>
<feature type="domain" description="B30.2/SPRY" evidence="2">
    <location>
        <begin position="77"/>
        <end position="241"/>
    </location>
</feature>
<dbReference type="OrthoDB" id="128536at2759"/>
<evidence type="ECO:0000313" key="4">
    <source>
        <dbReference type="Proteomes" id="UP000727407"/>
    </source>
</evidence>
<dbReference type="SMART" id="SM00589">
    <property type="entry name" value="PRY"/>
    <property type="match status" value="1"/>
</dbReference>
<dbReference type="InterPro" id="IPR003877">
    <property type="entry name" value="SPRY_dom"/>
</dbReference>
<dbReference type="PANTHER" id="PTHR24103">
    <property type="entry name" value="E3 UBIQUITIN-PROTEIN LIGASE TRIM"/>
    <property type="match status" value="1"/>
</dbReference>
<protein>
    <submittedName>
        <fullName evidence="3">Butyrophilin subfamily 1 member A1-like isoform X2</fullName>
    </submittedName>
</protein>
<dbReference type="InterPro" id="IPR013320">
    <property type="entry name" value="ConA-like_dom_sf"/>
</dbReference>
<dbReference type="InterPro" id="IPR003879">
    <property type="entry name" value="Butyrophylin_SPRY"/>
</dbReference>
<reference evidence="3" key="1">
    <citation type="submission" date="2020-07" db="EMBL/GenBank/DDBJ databases">
        <title>Clarias magur genome sequencing, assembly and annotation.</title>
        <authorList>
            <person name="Kushwaha B."/>
            <person name="Kumar R."/>
            <person name="Das P."/>
            <person name="Joshi C.G."/>
            <person name="Kumar D."/>
            <person name="Nagpure N.S."/>
            <person name="Pandey M."/>
            <person name="Agarwal S."/>
            <person name="Srivastava S."/>
            <person name="Singh M."/>
            <person name="Sahoo L."/>
            <person name="Jayasankar P."/>
            <person name="Meher P.K."/>
            <person name="Koringa P.G."/>
            <person name="Iquebal M.A."/>
            <person name="Das S.P."/>
            <person name="Bit A."/>
            <person name="Patnaik S."/>
            <person name="Patel N."/>
            <person name="Shah T.M."/>
            <person name="Hinsu A."/>
            <person name="Jena J.K."/>
        </authorList>
    </citation>
    <scope>NUCLEOTIDE SEQUENCE</scope>
    <source>
        <strain evidence="3">CIFAMagur01</strain>
        <tissue evidence="3">Testis</tissue>
    </source>
</reference>
<dbReference type="PROSITE" id="PS50188">
    <property type="entry name" value="B302_SPRY"/>
    <property type="match status" value="1"/>
</dbReference>
<dbReference type="SUPFAM" id="SSF49899">
    <property type="entry name" value="Concanavalin A-like lectins/glucanases"/>
    <property type="match status" value="1"/>
</dbReference>
<dbReference type="PRINTS" id="PR01407">
    <property type="entry name" value="BUTYPHLNCDUF"/>
</dbReference>
<dbReference type="SMART" id="SM00449">
    <property type="entry name" value="SPRY"/>
    <property type="match status" value="1"/>
</dbReference>
<feature type="coiled-coil region" evidence="1">
    <location>
        <begin position="3"/>
        <end position="77"/>
    </location>
</feature>
<dbReference type="AlphaFoldDB" id="A0A8J4X346"/>
<dbReference type="Proteomes" id="UP000727407">
    <property type="component" value="Unassembled WGS sequence"/>
</dbReference>
<sequence>SEKGDIERKLQRMEAEMQWQKEDTERKLQRMEAEIQWQKQDSERKMQRMEADIQWYKQDTERKLQRMEAELEKELMYRGLLSEEKKYEAVKQYAVDVTLDPDTAFPCITVYPDGKQVNEVGRWKNLPDTPHRFSHNGYVLGRHGYSSGRFYFEVQVSGKSRWTLGIIREDVNRKGHIALSPQKGVWAVRLWDETEYKACADPETPLNLQENLEKIGVFVDYEEGLVSFYNANSRSHIYSFT</sequence>
<dbReference type="FunFam" id="2.60.120.920:FF:000004">
    <property type="entry name" value="Butyrophilin subfamily 1 member A1"/>
    <property type="match status" value="1"/>
</dbReference>
<keyword evidence="4" id="KW-1185">Reference proteome</keyword>
<dbReference type="InterPro" id="IPR006574">
    <property type="entry name" value="PRY"/>
</dbReference>
<keyword evidence="1" id="KW-0175">Coiled coil</keyword>
<dbReference type="Pfam" id="PF13765">
    <property type="entry name" value="PRY"/>
    <property type="match status" value="1"/>
</dbReference>
<organism evidence="3 4">
    <name type="scientific">Clarias magur</name>
    <name type="common">Asian catfish</name>
    <name type="synonym">Macropteronotus magur</name>
    <dbReference type="NCBI Taxonomy" id="1594786"/>
    <lineage>
        <taxon>Eukaryota</taxon>
        <taxon>Metazoa</taxon>
        <taxon>Chordata</taxon>
        <taxon>Craniata</taxon>
        <taxon>Vertebrata</taxon>
        <taxon>Euteleostomi</taxon>
        <taxon>Actinopterygii</taxon>
        <taxon>Neopterygii</taxon>
        <taxon>Teleostei</taxon>
        <taxon>Ostariophysi</taxon>
        <taxon>Siluriformes</taxon>
        <taxon>Clariidae</taxon>
        <taxon>Clarias</taxon>
    </lineage>
</organism>
<dbReference type="Gene3D" id="2.60.120.920">
    <property type="match status" value="1"/>
</dbReference>
<proteinExistence type="predicted"/>
<dbReference type="Pfam" id="PF00622">
    <property type="entry name" value="SPRY"/>
    <property type="match status" value="1"/>
</dbReference>
<comment type="caution">
    <text evidence="3">The sequence shown here is derived from an EMBL/GenBank/DDBJ whole genome shotgun (WGS) entry which is preliminary data.</text>
</comment>
<evidence type="ECO:0000256" key="1">
    <source>
        <dbReference type="SAM" id="Coils"/>
    </source>
</evidence>
<dbReference type="CDD" id="cd13733">
    <property type="entry name" value="SPRY_PRY_C-I_1"/>
    <property type="match status" value="1"/>
</dbReference>
<evidence type="ECO:0000313" key="3">
    <source>
        <dbReference type="EMBL" id="KAF5902792.1"/>
    </source>
</evidence>
<name>A0A8J4X346_CLAMG</name>
<evidence type="ECO:0000259" key="2">
    <source>
        <dbReference type="PROSITE" id="PS50188"/>
    </source>
</evidence>
<gene>
    <name evidence="3" type="ORF">DAT39_007495</name>
</gene>